<protein>
    <recommendedName>
        <fullName evidence="2">T6SS Phospholipase effector Tle1-like catalytic domain-containing protein</fullName>
    </recommendedName>
</protein>
<evidence type="ECO:0000313" key="4">
    <source>
        <dbReference type="Proteomes" id="UP000605986"/>
    </source>
</evidence>
<comment type="caution">
    <text evidence="3">The sequence shown here is derived from an EMBL/GenBank/DDBJ whole genome shotgun (WGS) entry which is preliminary data.</text>
</comment>
<dbReference type="AlphaFoldDB" id="A0A8H4JX12"/>
<dbReference type="Proteomes" id="UP000605986">
    <property type="component" value="Unassembled WGS sequence"/>
</dbReference>
<dbReference type="Pfam" id="PF09994">
    <property type="entry name" value="T6SS_Tle1-like_cat"/>
    <property type="match status" value="2"/>
</dbReference>
<evidence type="ECO:0000256" key="1">
    <source>
        <dbReference type="SAM" id="MobiDB-lite"/>
    </source>
</evidence>
<name>A0A8H4JX12_9HYPO</name>
<evidence type="ECO:0000313" key="3">
    <source>
        <dbReference type="EMBL" id="KAF4439332.1"/>
    </source>
</evidence>
<feature type="domain" description="T6SS Phospholipase effector Tle1-like catalytic" evidence="2">
    <location>
        <begin position="188"/>
        <end position="242"/>
    </location>
</feature>
<dbReference type="EMBL" id="JAADJG010000692">
    <property type="protein sequence ID" value="KAF4439332.1"/>
    <property type="molecule type" value="Genomic_DNA"/>
</dbReference>
<feature type="compositionally biased region" description="Polar residues" evidence="1">
    <location>
        <begin position="183"/>
        <end position="194"/>
    </location>
</feature>
<dbReference type="PANTHER" id="PTHR33840">
    <property type="match status" value="1"/>
</dbReference>
<reference evidence="3" key="1">
    <citation type="submission" date="2020-01" db="EMBL/GenBank/DDBJ databases">
        <title>Identification and distribution of gene clusters putatively required for synthesis of sphingolipid metabolism inhibitors in phylogenetically diverse species of the filamentous fungus Fusarium.</title>
        <authorList>
            <person name="Kim H.-S."/>
            <person name="Busman M."/>
            <person name="Brown D.W."/>
            <person name="Divon H."/>
            <person name="Uhlig S."/>
            <person name="Proctor R.H."/>
        </authorList>
    </citation>
    <scope>NUCLEOTIDE SEQUENCE</scope>
    <source>
        <strain evidence="3">NRRL 53441</strain>
    </source>
</reference>
<dbReference type="OrthoDB" id="3162439at2759"/>
<proteinExistence type="predicted"/>
<organism evidence="3 4">
    <name type="scientific">Fusarium austroafricanum</name>
    <dbReference type="NCBI Taxonomy" id="2364996"/>
    <lineage>
        <taxon>Eukaryota</taxon>
        <taxon>Fungi</taxon>
        <taxon>Dikarya</taxon>
        <taxon>Ascomycota</taxon>
        <taxon>Pezizomycotina</taxon>
        <taxon>Sordariomycetes</taxon>
        <taxon>Hypocreomycetidae</taxon>
        <taxon>Hypocreales</taxon>
        <taxon>Nectriaceae</taxon>
        <taxon>Fusarium</taxon>
        <taxon>Fusarium concolor species complex</taxon>
    </lineage>
</organism>
<feature type="region of interest" description="Disordered" evidence="1">
    <location>
        <begin position="173"/>
        <end position="194"/>
    </location>
</feature>
<sequence length="387" mass="44178">MRAESNNHPGVIEDATRTDEYKKLILCFDGTGNTFSGHNGDTNVVKILRKLDRNHHNQFHYYQTGIGTYDTNGSSVNKSTIGEVKSKVSKVMDRGFGTTFDAHVMAGYRFLMRYYEDDAKIYIFGFSRGACTAKYLARLVNKVGLLCKGNEEMVPFAYRLYLDTLKHESADRVAAQKAENKTADNSSSTGTNGKKGQDIWEVWFPGNHGDIGGEDANELLVDVERDYALQMSDMALGWMIREVDRGWMNKERVQTNVVKGFMHDCLSWGRGPTFFMVLMWNIMGLFFLVPRWELNDDKDESKVGWEPYKFWPNNSSYRDTPRGAILHQSLIGRLEGMEDYRPQNNHGTVNGKQGAACLQVENGKVRGMEPYKFQKDIGRPYKEDPWD</sequence>
<gene>
    <name evidence="3" type="ORF">F53441_12611</name>
</gene>
<feature type="domain" description="T6SS Phospholipase effector Tle1-like catalytic" evidence="2">
    <location>
        <begin position="22"/>
        <end position="181"/>
    </location>
</feature>
<dbReference type="InterPro" id="IPR018712">
    <property type="entry name" value="Tle1-like_cat"/>
</dbReference>
<accession>A0A8H4JX12</accession>
<evidence type="ECO:0000259" key="2">
    <source>
        <dbReference type="Pfam" id="PF09994"/>
    </source>
</evidence>
<dbReference type="PANTHER" id="PTHR33840:SF2">
    <property type="entry name" value="TLE1 PHOSPHOLIPASE DOMAIN-CONTAINING PROTEIN"/>
    <property type="match status" value="1"/>
</dbReference>
<keyword evidence="4" id="KW-1185">Reference proteome</keyword>